<evidence type="ECO:0000313" key="6">
    <source>
        <dbReference type="Proteomes" id="UP001138672"/>
    </source>
</evidence>
<dbReference type="EMBL" id="JAGGJQ010000008">
    <property type="protein sequence ID" value="MBP1840955.1"/>
    <property type="molecule type" value="Genomic_DNA"/>
</dbReference>
<proteinExistence type="predicted"/>
<dbReference type="PANTHER" id="PTHR47572">
    <property type="entry name" value="LIPOPROTEIN-RELATED"/>
    <property type="match status" value="1"/>
</dbReference>
<dbReference type="GO" id="GO:0004341">
    <property type="term" value="F:gluconolactonase activity"/>
    <property type="evidence" value="ECO:0007669"/>
    <property type="project" value="UniProtKB-EC"/>
</dbReference>
<gene>
    <name evidence="4" type="ORF">J2Z56_002886</name>
    <name evidence="5" type="ORF">J2Z57_002601</name>
</gene>
<organism evidence="4 6">
    <name type="scientific">Formosa algae</name>
    <dbReference type="NCBI Taxonomy" id="225843"/>
    <lineage>
        <taxon>Bacteria</taxon>
        <taxon>Pseudomonadati</taxon>
        <taxon>Bacteroidota</taxon>
        <taxon>Flavobacteriia</taxon>
        <taxon>Flavobacteriales</taxon>
        <taxon>Flavobacteriaceae</taxon>
        <taxon>Formosa</taxon>
    </lineage>
</organism>
<evidence type="ECO:0000256" key="1">
    <source>
        <dbReference type="ARBA" id="ARBA00022801"/>
    </source>
</evidence>
<dbReference type="Pfam" id="PF08450">
    <property type="entry name" value="SGL"/>
    <property type="match status" value="1"/>
</dbReference>
<feature type="compositionally biased region" description="Polar residues" evidence="2">
    <location>
        <begin position="1"/>
        <end position="18"/>
    </location>
</feature>
<evidence type="ECO:0000313" key="7">
    <source>
        <dbReference type="Proteomes" id="UP001231587"/>
    </source>
</evidence>
<evidence type="ECO:0000313" key="4">
    <source>
        <dbReference type="EMBL" id="MBP1840955.1"/>
    </source>
</evidence>
<dbReference type="RefSeq" id="WP_198151503.1">
    <property type="nucleotide sequence ID" value="NZ_JAGGJQ010000008.1"/>
</dbReference>
<evidence type="ECO:0000313" key="5">
    <source>
        <dbReference type="EMBL" id="MDQ0336148.1"/>
    </source>
</evidence>
<keyword evidence="1 4" id="KW-0378">Hydrolase</keyword>
<name>A0A9X0YLV3_9FLAO</name>
<reference evidence="4" key="1">
    <citation type="submission" date="2021-03" db="EMBL/GenBank/DDBJ databases">
        <title>Genomic Encyclopedia of Type Strains, Phase IV (KMG-IV): sequencing the most valuable type-strain genomes for metagenomic binning, comparative biology and taxonomic classification.</title>
        <authorList>
            <person name="Goeker M."/>
        </authorList>
    </citation>
    <scope>NUCLEOTIDE SEQUENCE</scope>
    <source>
        <strain evidence="4">DSM 15523</strain>
        <strain evidence="5 7">DSM 16476</strain>
    </source>
</reference>
<dbReference type="EMBL" id="JAUSUU010000008">
    <property type="protein sequence ID" value="MDQ0336148.1"/>
    <property type="molecule type" value="Genomic_DNA"/>
</dbReference>
<comment type="caution">
    <text evidence="4">The sequence shown here is derived from an EMBL/GenBank/DDBJ whole genome shotgun (WGS) entry which is preliminary data.</text>
</comment>
<dbReference type="PANTHER" id="PTHR47572:SF4">
    <property type="entry name" value="LACTONASE DRP35"/>
    <property type="match status" value="1"/>
</dbReference>
<dbReference type="InterPro" id="IPR013658">
    <property type="entry name" value="SGL"/>
</dbReference>
<dbReference type="EC" id="3.1.1.17" evidence="4"/>
<dbReference type="Proteomes" id="UP001138672">
    <property type="component" value="Unassembled WGS sequence"/>
</dbReference>
<dbReference type="SUPFAM" id="SSF63829">
    <property type="entry name" value="Calcium-dependent phosphotriesterase"/>
    <property type="match status" value="1"/>
</dbReference>
<feature type="region of interest" description="Disordered" evidence="2">
    <location>
        <begin position="1"/>
        <end position="22"/>
    </location>
</feature>
<dbReference type="InterPro" id="IPR051262">
    <property type="entry name" value="SMP-30/CGR1_Lactonase"/>
</dbReference>
<accession>A0A9X0YLV3</accession>
<sequence>MFSCNQSKSEGTTHQDNFTQEKKESPVVFKLEKLASGFHWGEGPASDEEGNIYFTDVHQSKILVWTTDEELEVFRENSNGANGLFFDKNGNLITCEMQSGQITSTSNLGEYKVIASTYNGVSFNEPNDLWLDDKGGIYFTDPKYGRHANELSQDGMHVYYISSDHKKVTRVIDDLEKPNGLVGTSDGKILYVTDAQGGKTYRYDIQEDGSLQNKTLFVEFGCDGMTIDQEGNVYLSTNGRDAVDIFSPSGTLLNSIPVSERVANMCFSKKDNTLLYITGKSSLYRVKIDGVFHP</sequence>
<dbReference type="Proteomes" id="UP001231587">
    <property type="component" value="Unassembled WGS sequence"/>
</dbReference>
<evidence type="ECO:0000256" key="2">
    <source>
        <dbReference type="SAM" id="MobiDB-lite"/>
    </source>
</evidence>
<dbReference type="Gene3D" id="2.120.10.30">
    <property type="entry name" value="TolB, C-terminal domain"/>
    <property type="match status" value="1"/>
</dbReference>
<dbReference type="AlphaFoldDB" id="A0A9X0YLV3"/>
<feature type="domain" description="SMP-30/Gluconolactonase/LRE-like region" evidence="3">
    <location>
        <begin position="40"/>
        <end position="278"/>
    </location>
</feature>
<evidence type="ECO:0000259" key="3">
    <source>
        <dbReference type="Pfam" id="PF08450"/>
    </source>
</evidence>
<dbReference type="InterPro" id="IPR011042">
    <property type="entry name" value="6-blade_b-propeller_TolB-like"/>
</dbReference>
<keyword evidence="7" id="KW-1185">Reference proteome</keyword>
<protein>
    <submittedName>
        <fullName evidence="4">Gluconolactonase</fullName>
        <ecNumber evidence="4">3.1.1.17</ecNumber>
    </submittedName>
</protein>